<comment type="caution">
    <text evidence="1">The sequence shown here is derived from an EMBL/GenBank/DDBJ whole genome shotgun (WGS) entry which is preliminary data.</text>
</comment>
<keyword evidence="2" id="KW-1185">Reference proteome</keyword>
<gene>
    <name evidence="1" type="ORF">BKA05_003500</name>
</gene>
<evidence type="ECO:0000313" key="1">
    <source>
        <dbReference type="EMBL" id="NYI11985.1"/>
    </source>
</evidence>
<dbReference type="AlphaFoldDB" id="A0A7Y9YGV0"/>
<organism evidence="1 2">
    <name type="scientific">Nocardioides marinus</name>
    <dbReference type="NCBI Taxonomy" id="374514"/>
    <lineage>
        <taxon>Bacteria</taxon>
        <taxon>Bacillati</taxon>
        <taxon>Actinomycetota</taxon>
        <taxon>Actinomycetes</taxon>
        <taxon>Propionibacteriales</taxon>
        <taxon>Nocardioidaceae</taxon>
        <taxon>Nocardioides</taxon>
    </lineage>
</organism>
<evidence type="ECO:0000313" key="2">
    <source>
        <dbReference type="Proteomes" id="UP000537326"/>
    </source>
</evidence>
<dbReference type="EMBL" id="JACBZI010000001">
    <property type="protein sequence ID" value="NYI11985.1"/>
    <property type="molecule type" value="Genomic_DNA"/>
</dbReference>
<name>A0A7Y9YGV0_9ACTN</name>
<proteinExistence type="predicted"/>
<accession>A0A7Y9YGV0</accession>
<reference evidence="1 2" key="1">
    <citation type="submission" date="2020-07" db="EMBL/GenBank/DDBJ databases">
        <title>Sequencing the genomes of 1000 actinobacteria strains.</title>
        <authorList>
            <person name="Klenk H.-P."/>
        </authorList>
    </citation>
    <scope>NUCLEOTIDE SEQUENCE [LARGE SCALE GENOMIC DNA]</scope>
    <source>
        <strain evidence="1 2">DSM 18248</strain>
    </source>
</reference>
<protein>
    <submittedName>
        <fullName evidence="1">Uncharacterized protein</fullName>
    </submittedName>
</protein>
<sequence>MSLDNDTATRAIEAYFGSSVFSEEPTWCSVLLDEVTTAFDSPDDLHTALDLMNLRVEVPAPSA</sequence>
<dbReference type="RefSeq" id="WP_179532596.1">
    <property type="nucleotide sequence ID" value="NZ_BAAAPP010000001.1"/>
</dbReference>
<dbReference type="Proteomes" id="UP000537326">
    <property type="component" value="Unassembled WGS sequence"/>
</dbReference>